<feature type="region of interest" description="Disordered" evidence="1">
    <location>
        <begin position="117"/>
        <end position="149"/>
    </location>
</feature>
<protein>
    <submittedName>
        <fullName evidence="2">Unannotated protein</fullName>
    </submittedName>
</protein>
<dbReference type="AlphaFoldDB" id="A0A6J7ILA3"/>
<proteinExistence type="predicted"/>
<evidence type="ECO:0000256" key="1">
    <source>
        <dbReference type="SAM" id="MobiDB-lite"/>
    </source>
</evidence>
<reference evidence="2" key="1">
    <citation type="submission" date="2020-05" db="EMBL/GenBank/DDBJ databases">
        <authorList>
            <person name="Chiriac C."/>
            <person name="Salcher M."/>
            <person name="Ghai R."/>
            <person name="Kavagutti S V."/>
        </authorList>
    </citation>
    <scope>NUCLEOTIDE SEQUENCE</scope>
</reference>
<feature type="compositionally biased region" description="Polar residues" evidence="1">
    <location>
        <begin position="138"/>
        <end position="149"/>
    </location>
</feature>
<accession>A0A6J7ILA3</accession>
<dbReference type="EMBL" id="CAFBMK010000170">
    <property type="protein sequence ID" value="CAB4932008.1"/>
    <property type="molecule type" value="Genomic_DNA"/>
</dbReference>
<evidence type="ECO:0000313" key="2">
    <source>
        <dbReference type="EMBL" id="CAB4932008.1"/>
    </source>
</evidence>
<organism evidence="2">
    <name type="scientific">freshwater metagenome</name>
    <dbReference type="NCBI Taxonomy" id="449393"/>
    <lineage>
        <taxon>unclassified sequences</taxon>
        <taxon>metagenomes</taxon>
        <taxon>ecological metagenomes</taxon>
    </lineage>
</organism>
<name>A0A6J7ILA3_9ZZZZ</name>
<sequence length="149" mass="15819">MTGLGPFAAAARPAIRTLGDTADQGRETFPQLDRLARQVRSTTKPLLPASRSLAELTGSFDRTGGVASLMQLLYLYTGTLNGKDGTSHYTRSTVYNSLCIERSPTVVGQCIAQFDPNQTGAPEAEEAEARSVAPASAELNSLLSKESGR</sequence>
<gene>
    <name evidence="2" type="ORF">UFOPK3564_02426</name>
</gene>